<sequence>MNNTQIYLLTLVRCALGEKNLPTELRSLSTDEKIEIIRYAQRQGLLPFLQYFDIFMEKDCRDIFFPRAAAAVCEDVRQASEIAQLLEAFEKNGIYCIPLKGIRTKKLYPSSELRTMGDLDILYRKEQTDGLRRVMAEQGYTWSGEAAKHDHYEKGGRTVEMHKELLSSESRAYDYFLKIWDRAQPEEGKRYCWQMSMEDHYLFTLYHLIEHFIRGGIGIRMVLDIYILSGLPELDRDKTAEELKKLKIDRFEKNILDIAGKWFDPSRGLQGTGALSGLEEMEEYIVNGGIFGNTVNEQANNALRYGSRGKFLKSVIFPSYKTMQSVFPDLDSPILLPAAWAKRWWNVWTKRRGNVRKQLGRAGQIGQQDSGYIEKQRRFFQRCGL</sequence>
<evidence type="ECO:0000313" key="1">
    <source>
        <dbReference type="EMBL" id="HIX49321.1"/>
    </source>
</evidence>
<dbReference type="Proteomes" id="UP000824243">
    <property type="component" value="Unassembled WGS sequence"/>
</dbReference>
<accession>A0A9D1VYT3</accession>
<gene>
    <name evidence="1" type="ORF">H9981_09990</name>
</gene>
<organism evidence="1 2">
    <name type="scientific">Candidatus Mediterraneibacter caccavium</name>
    <dbReference type="NCBI Taxonomy" id="2838661"/>
    <lineage>
        <taxon>Bacteria</taxon>
        <taxon>Bacillati</taxon>
        <taxon>Bacillota</taxon>
        <taxon>Clostridia</taxon>
        <taxon>Lachnospirales</taxon>
        <taxon>Lachnospiraceae</taxon>
        <taxon>Mediterraneibacter</taxon>
    </lineage>
</organism>
<reference evidence="1" key="1">
    <citation type="journal article" date="2021" name="PeerJ">
        <title>Extensive microbial diversity within the chicken gut microbiome revealed by metagenomics and culture.</title>
        <authorList>
            <person name="Gilroy R."/>
            <person name="Ravi A."/>
            <person name="Getino M."/>
            <person name="Pursley I."/>
            <person name="Horton D.L."/>
            <person name="Alikhan N.F."/>
            <person name="Baker D."/>
            <person name="Gharbi K."/>
            <person name="Hall N."/>
            <person name="Watson M."/>
            <person name="Adriaenssens E.M."/>
            <person name="Foster-Nyarko E."/>
            <person name="Jarju S."/>
            <person name="Secka A."/>
            <person name="Antonio M."/>
            <person name="Oren A."/>
            <person name="Chaudhuri R.R."/>
            <person name="La Ragione R."/>
            <person name="Hildebrand F."/>
            <person name="Pallen M.J."/>
        </authorList>
    </citation>
    <scope>NUCLEOTIDE SEQUENCE</scope>
    <source>
        <strain evidence="1">ChiSjej5B23-15282</strain>
    </source>
</reference>
<dbReference type="EMBL" id="DXFA01000170">
    <property type="protein sequence ID" value="HIX49321.1"/>
    <property type="molecule type" value="Genomic_DNA"/>
</dbReference>
<dbReference type="InterPro" id="IPR039498">
    <property type="entry name" value="NTP_transf_5"/>
</dbReference>
<dbReference type="AlphaFoldDB" id="A0A9D1VYT3"/>
<protein>
    <submittedName>
        <fullName evidence="1">Nucleotidyltransferase family protein</fullName>
    </submittedName>
</protein>
<dbReference type="Pfam" id="PF14907">
    <property type="entry name" value="NTP_transf_5"/>
    <property type="match status" value="1"/>
</dbReference>
<proteinExistence type="predicted"/>
<evidence type="ECO:0000313" key="2">
    <source>
        <dbReference type="Proteomes" id="UP000824243"/>
    </source>
</evidence>
<comment type="caution">
    <text evidence="1">The sequence shown here is derived from an EMBL/GenBank/DDBJ whole genome shotgun (WGS) entry which is preliminary data.</text>
</comment>
<reference evidence="1" key="2">
    <citation type="submission" date="2021-04" db="EMBL/GenBank/DDBJ databases">
        <authorList>
            <person name="Gilroy R."/>
        </authorList>
    </citation>
    <scope>NUCLEOTIDE SEQUENCE</scope>
    <source>
        <strain evidence="1">ChiSjej5B23-15282</strain>
    </source>
</reference>
<name>A0A9D1VYT3_9FIRM</name>